<keyword evidence="2" id="KW-1185">Reference proteome</keyword>
<name>A0A1P8F6P1_9CHLR</name>
<dbReference type="PANTHER" id="PTHR42685">
    <property type="entry name" value="GERANYLGERANYL DIPHOSPHATE REDUCTASE"/>
    <property type="match status" value="1"/>
</dbReference>
<sequence>MSLHADVIVVGAGPAGSRTAARLAAAGYDVIVLERRLELGHPVCCTGIISVPCLEKFGVTPDLVFRQYRGACVHSPGGATVNFDRPSVQAVAIDRARFDKVMAESAVSAGARLLLGAAVTDIEIMESQALVRFTHGGSPRTASARCVIIAAGVSPRLTGKLGMGTISHAALGLQTEVATIRPVGVELFIDRTYAPGYFAWMAPISDTKAKIGLIARRREKTGLQLLIDKLRSEGRLGDELDKVSCRPIPLSTLPRTYSNRVIAVGDSAGQVKPTTGGGLYYGLLCADIASDTICTALAAGDVTAGSLKKYEQGWRAAIGRDLFLGRLGRSLFQRMPDPIIDRLISKARDSGAVERLMRDDDFSFDWHGKALLKAAGALLTSIF</sequence>
<dbReference type="PRINTS" id="PR00368">
    <property type="entry name" value="FADPNR"/>
</dbReference>
<dbReference type="Gene3D" id="3.50.50.60">
    <property type="entry name" value="FAD/NAD(P)-binding domain"/>
    <property type="match status" value="1"/>
</dbReference>
<gene>
    <name evidence="1" type="ORF">Dform_00657</name>
</gene>
<dbReference type="Proteomes" id="UP000185934">
    <property type="component" value="Chromosome"/>
</dbReference>
<dbReference type="OrthoDB" id="9806565at2"/>
<evidence type="ECO:0000313" key="1">
    <source>
        <dbReference type="EMBL" id="APV44012.1"/>
    </source>
</evidence>
<dbReference type="SUPFAM" id="SSF51905">
    <property type="entry name" value="FAD/NAD(P)-binding domain"/>
    <property type="match status" value="1"/>
</dbReference>
<organism evidence="1 2">
    <name type="scientific">Dehalogenimonas formicexedens</name>
    <dbReference type="NCBI Taxonomy" id="1839801"/>
    <lineage>
        <taxon>Bacteria</taxon>
        <taxon>Bacillati</taxon>
        <taxon>Chloroflexota</taxon>
        <taxon>Dehalococcoidia</taxon>
        <taxon>Dehalococcoidales</taxon>
        <taxon>Dehalococcoidaceae</taxon>
        <taxon>Dehalogenimonas</taxon>
    </lineage>
</organism>
<dbReference type="KEGG" id="dfo:Dform_00657"/>
<dbReference type="PANTHER" id="PTHR42685:SF18">
    <property type="entry name" value="DIGERANYLGERANYLGLYCEROPHOSPHOLIPID REDUCTASE"/>
    <property type="match status" value="1"/>
</dbReference>
<proteinExistence type="predicted"/>
<dbReference type="PRINTS" id="PR00411">
    <property type="entry name" value="PNDRDTASEI"/>
</dbReference>
<dbReference type="NCBIfam" id="TIGR02032">
    <property type="entry name" value="GG-red-SF"/>
    <property type="match status" value="1"/>
</dbReference>
<dbReference type="EMBL" id="CP018258">
    <property type="protein sequence ID" value="APV44012.1"/>
    <property type="molecule type" value="Genomic_DNA"/>
</dbReference>
<evidence type="ECO:0000313" key="2">
    <source>
        <dbReference type="Proteomes" id="UP000185934"/>
    </source>
</evidence>
<dbReference type="AlphaFoldDB" id="A0A1P8F6P1"/>
<dbReference type="InterPro" id="IPR050407">
    <property type="entry name" value="Geranylgeranyl_reductase"/>
</dbReference>
<protein>
    <submittedName>
        <fullName evidence="1">Geranylgeranyl reductase family</fullName>
    </submittedName>
</protein>
<dbReference type="STRING" id="1839801.Dform_00657"/>
<dbReference type="Pfam" id="PF05834">
    <property type="entry name" value="Lycopene_cycl"/>
    <property type="match status" value="1"/>
</dbReference>
<accession>A0A1P8F6P1</accession>
<dbReference type="InterPro" id="IPR036188">
    <property type="entry name" value="FAD/NAD-bd_sf"/>
</dbReference>
<dbReference type="InterPro" id="IPR011777">
    <property type="entry name" value="Geranylgeranyl_Rdtase_fam"/>
</dbReference>
<dbReference type="GO" id="GO:0016628">
    <property type="term" value="F:oxidoreductase activity, acting on the CH-CH group of donors, NAD or NADP as acceptor"/>
    <property type="evidence" value="ECO:0007669"/>
    <property type="project" value="InterPro"/>
</dbReference>
<reference evidence="2" key="1">
    <citation type="submission" date="2016-11" db="EMBL/GenBank/DDBJ databases">
        <title>Dehalogenimonas formicexedens sp. nov., a chlorinated alkane respiring bacterium isolated from contaminated groundwater.</title>
        <authorList>
            <person name="Key T.A."/>
            <person name="Bowman K.S."/>
            <person name="Lee I."/>
            <person name="Chun J."/>
            <person name="Albuquerque L."/>
            <person name="da Costa M.S."/>
            <person name="Rainey F.A."/>
            <person name="Moe W.M."/>
        </authorList>
    </citation>
    <scope>NUCLEOTIDE SEQUENCE [LARGE SCALE GENOMIC DNA]</scope>
    <source>
        <strain evidence="2">NSZ-14</strain>
    </source>
</reference>
<dbReference type="RefSeq" id="WP_158513459.1">
    <property type="nucleotide sequence ID" value="NZ_CP018258.1"/>
</dbReference>